<feature type="transmembrane region" description="Helical" evidence="1">
    <location>
        <begin position="32"/>
        <end position="50"/>
    </location>
</feature>
<evidence type="ECO:0000313" key="4">
    <source>
        <dbReference type="Proteomes" id="UP000185604"/>
    </source>
</evidence>
<evidence type="ECO:0000313" key="2">
    <source>
        <dbReference type="EMBL" id="OLF93803.1"/>
    </source>
</evidence>
<keyword evidence="1" id="KW-1133">Transmembrane helix</keyword>
<dbReference type="Proteomes" id="UP000185604">
    <property type="component" value="Unassembled WGS sequence"/>
</dbReference>
<accession>A0A6I7TGV5</accession>
<keyword evidence="1" id="KW-0812">Transmembrane</keyword>
<protein>
    <submittedName>
        <fullName evidence="2">Beta-galactosidase</fullName>
    </submittedName>
</protein>
<gene>
    <name evidence="2" type="ORF">B4121_2173</name>
    <name evidence="3" type="ORF">CHCC15381_2871</name>
</gene>
<evidence type="ECO:0000256" key="1">
    <source>
        <dbReference type="SAM" id="Phobius"/>
    </source>
</evidence>
<dbReference type="InterPro" id="IPR005331">
    <property type="entry name" value="Sulfotransferase"/>
</dbReference>
<keyword evidence="1" id="KW-0472">Membrane</keyword>
<evidence type="ECO:0000313" key="3">
    <source>
        <dbReference type="EMBL" id="TWL32347.1"/>
    </source>
</evidence>
<keyword evidence="5" id="KW-1185">Reference proteome</keyword>
<comment type="caution">
    <text evidence="2">The sequence shown here is derived from an EMBL/GenBank/DDBJ whole genome shotgun (WGS) entry which is preliminary data.</text>
</comment>
<name>A0A6I7TGV5_9BACI</name>
<dbReference type="AlphaFoldDB" id="A0A6I7TGV5"/>
<dbReference type="Proteomes" id="UP000429980">
    <property type="component" value="Unassembled WGS sequence"/>
</dbReference>
<sequence>MYKGNRCLRRTKTKKEVDVFCMFEDERLNRLIYLYTPLFAKDFPIILFWIPKSGCTTLNRWFFFQNGLLEDVGRRCAGEVHHYRNTIYTQQPDYVKDLLAELREGKKDTYKLVRNPFRRAVSSFLAAICSPNFICLFNSDMKTGLSFTQFLHHLKDLGPEISAIDRHLGPQYLEGEEEFVTNYIYLEQFSAQIREIENKYKLLKSPISQLSKSPHHLSDTMLKKGKFADTVFTMSSFDWVLPTFESFYNDETKELVQEIFAKDFEVYGFDPKHIK</sequence>
<reference evidence="2 4" key="1">
    <citation type="journal article" date="2016" name="Front. Microbiol.">
        <title>High-Level Heat Resistance of Spores of Bacillus amyloliquefaciens and Bacillus licheniformis Results from the Presence of a spoVA Operon in a Tn1546 Transposon.</title>
        <authorList>
            <person name="Berendsen E.M."/>
            <person name="Koning R.A."/>
            <person name="Boekhorst J."/>
            <person name="de Jong A."/>
            <person name="Kuipers O.P."/>
            <person name="Wells-Bennik M.H."/>
        </authorList>
    </citation>
    <scope>NUCLEOTIDE SEQUENCE [LARGE SCALE GENOMIC DNA]</scope>
    <source>
        <strain evidence="2 4">B4121</strain>
    </source>
</reference>
<proteinExistence type="predicted"/>
<dbReference type="EMBL" id="LKPO01000013">
    <property type="protein sequence ID" value="OLF93803.1"/>
    <property type="molecule type" value="Genomic_DNA"/>
</dbReference>
<dbReference type="GO" id="GO:0008146">
    <property type="term" value="F:sulfotransferase activity"/>
    <property type="evidence" value="ECO:0007669"/>
    <property type="project" value="InterPro"/>
</dbReference>
<dbReference type="Pfam" id="PF03567">
    <property type="entry name" value="Sulfotransfer_2"/>
    <property type="match status" value="1"/>
</dbReference>
<reference evidence="3 5" key="2">
    <citation type="submission" date="2019-06" db="EMBL/GenBank/DDBJ databases">
        <title>Genome sequence analysis of &gt;100 Bacillus licheniformis strains suggests intrinsic resistance to this species.</title>
        <authorList>
            <person name="Wels M."/>
            <person name="Siezen R.J."/>
            <person name="Johansen E."/>
            <person name="Stuer-Lauridsen B."/>
            <person name="Bjerre K."/>
            <person name="Nielsen B.K.K."/>
        </authorList>
    </citation>
    <scope>NUCLEOTIDE SEQUENCE [LARGE SCALE GENOMIC DNA]</scope>
    <source>
        <strain evidence="3 5">BAC-15381</strain>
    </source>
</reference>
<evidence type="ECO:0000313" key="5">
    <source>
        <dbReference type="Proteomes" id="UP000429980"/>
    </source>
</evidence>
<dbReference type="EMBL" id="NILF01000070">
    <property type="protein sequence ID" value="TWL32347.1"/>
    <property type="molecule type" value="Genomic_DNA"/>
</dbReference>
<organism evidence="2 4">
    <name type="scientific">Bacillus paralicheniformis</name>
    <dbReference type="NCBI Taxonomy" id="1648923"/>
    <lineage>
        <taxon>Bacteria</taxon>
        <taxon>Bacillati</taxon>
        <taxon>Bacillota</taxon>
        <taxon>Bacilli</taxon>
        <taxon>Bacillales</taxon>
        <taxon>Bacillaceae</taxon>
        <taxon>Bacillus</taxon>
    </lineage>
</organism>
<dbReference type="GO" id="GO:0016020">
    <property type="term" value="C:membrane"/>
    <property type="evidence" value="ECO:0007669"/>
    <property type="project" value="InterPro"/>
</dbReference>